<sequence length="96" mass="10896">MLREFGARDGRNGVEVLRLRYLKHLHSDWDELRRLYSELRFVEAQHCLAAADHCWPLDEKGVWRKSDGAGEAAAAASQQPIRPGRISPEIVGDESK</sequence>
<reference evidence="1" key="1">
    <citation type="submission" date="2014-09" db="EMBL/GenBank/DDBJ databases">
        <authorList>
            <person name="Magalhaes I.L.F."/>
            <person name="Oliveira U."/>
            <person name="Santos F.R."/>
            <person name="Vidigal T.H.D.A."/>
            <person name="Brescovit A.D."/>
            <person name="Santos A.J."/>
        </authorList>
    </citation>
    <scope>NUCLEOTIDE SEQUENCE</scope>
    <source>
        <tissue evidence="1">Shoot tissue taken approximately 20 cm above the soil surface</tissue>
    </source>
</reference>
<name>A0A0A9TU63_ARUDO</name>
<evidence type="ECO:0000313" key="1">
    <source>
        <dbReference type="EMBL" id="JAD16359.1"/>
    </source>
</evidence>
<proteinExistence type="predicted"/>
<protein>
    <submittedName>
        <fullName evidence="1">Uncharacterized protein</fullName>
    </submittedName>
</protein>
<dbReference type="AlphaFoldDB" id="A0A0A9TU63"/>
<dbReference type="EMBL" id="GBRH01281536">
    <property type="protein sequence ID" value="JAD16359.1"/>
    <property type="molecule type" value="Transcribed_RNA"/>
</dbReference>
<accession>A0A0A9TU63</accession>
<organism evidence="1">
    <name type="scientific">Arundo donax</name>
    <name type="common">Giant reed</name>
    <name type="synonym">Donax arundinaceus</name>
    <dbReference type="NCBI Taxonomy" id="35708"/>
    <lineage>
        <taxon>Eukaryota</taxon>
        <taxon>Viridiplantae</taxon>
        <taxon>Streptophyta</taxon>
        <taxon>Embryophyta</taxon>
        <taxon>Tracheophyta</taxon>
        <taxon>Spermatophyta</taxon>
        <taxon>Magnoliopsida</taxon>
        <taxon>Liliopsida</taxon>
        <taxon>Poales</taxon>
        <taxon>Poaceae</taxon>
        <taxon>PACMAD clade</taxon>
        <taxon>Arundinoideae</taxon>
        <taxon>Arundineae</taxon>
        <taxon>Arundo</taxon>
    </lineage>
</organism>
<reference evidence="1" key="2">
    <citation type="journal article" date="2015" name="Data Brief">
        <title>Shoot transcriptome of the giant reed, Arundo donax.</title>
        <authorList>
            <person name="Barrero R.A."/>
            <person name="Guerrero F.D."/>
            <person name="Moolhuijzen P."/>
            <person name="Goolsby J.A."/>
            <person name="Tidwell J."/>
            <person name="Bellgard S.E."/>
            <person name="Bellgard M.I."/>
        </authorList>
    </citation>
    <scope>NUCLEOTIDE SEQUENCE</scope>
    <source>
        <tissue evidence="1">Shoot tissue taken approximately 20 cm above the soil surface</tissue>
    </source>
</reference>